<keyword evidence="2" id="KW-0238">DNA-binding</keyword>
<gene>
    <name evidence="5" type="ORF">NQ315_002605</name>
</gene>
<evidence type="ECO:0000259" key="4">
    <source>
        <dbReference type="PROSITE" id="PS51253"/>
    </source>
</evidence>
<comment type="caution">
    <text evidence="5">The sequence shown here is derived from an EMBL/GenBank/DDBJ whole genome shotgun (WGS) entry which is preliminary data.</text>
</comment>
<dbReference type="Proteomes" id="UP001159042">
    <property type="component" value="Unassembled WGS sequence"/>
</dbReference>
<name>A0AAV8VU71_9CUCU</name>
<dbReference type="SUPFAM" id="SSF46689">
    <property type="entry name" value="Homeodomain-like"/>
    <property type="match status" value="1"/>
</dbReference>
<dbReference type="EMBL" id="JANEYG010000029">
    <property type="protein sequence ID" value="KAJ8917912.1"/>
    <property type="molecule type" value="Genomic_DNA"/>
</dbReference>
<dbReference type="GO" id="GO:0003677">
    <property type="term" value="F:DNA binding"/>
    <property type="evidence" value="ECO:0007669"/>
    <property type="project" value="UniProtKB-KW"/>
</dbReference>
<dbReference type="InterPro" id="IPR009057">
    <property type="entry name" value="Homeodomain-like_sf"/>
</dbReference>
<dbReference type="PROSITE" id="PS51253">
    <property type="entry name" value="HTH_CENPB"/>
    <property type="match status" value="1"/>
</dbReference>
<keyword evidence="3" id="KW-0539">Nucleus</keyword>
<proteinExistence type="predicted"/>
<evidence type="ECO:0000313" key="6">
    <source>
        <dbReference type="Proteomes" id="UP001159042"/>
    </source>
</evidence>
<organism evidence="5 6">
    <name type="scientific">Exocentrus adspersus</name>
    <dbReference type="NCBI Taxonomy" id="1586481"/>
    <lineage>
        <taxon>Eukaryota</taxon>
        <taxon>Metazoa</taxon>
        <taxon>Ecdysozoa</taxon>
        <taxon>Arthropoda</taxon>
        <taxon>Hexapoda</taxon>
        <taxon>Insecta</taxon>
        <taxon>Pterygota</taxon>
        <taxon>Neoptera</taxon>
        <taxon>Endopterygota</taxon>
        <taxon>Coleoptera</taxon>
        <taxon>Polyphaga</taxon>
        <taxon>Cucujiformia</taxon>
        <taxon>Chrysomeloidea</taxon>
        <taxon>Cerambycidae</taxon>
        <taxon>Lamiinae</taxon>
        <taxon>Acanthocinini</taxon>
        <taxon>Exocentrus</taxon>
    </lineage>
</organism>
<protein>
    <recommendedName>
        <fullName evidence="4">HTH CENPB-type domain-containing protein</fullName>
    </recommendedName>
</protein>
<reference evidence="5 6" key="1">
    <citation type="journal article" date="2023" name="Insect Mol. Biol.">
        <title>Genome sequencing provides insights into the evolution of gene families encoding plant cell wall-degrading enzymes in longhorned beetles.</title>
        <authorList>
            <person name="Shin N.R."/>
            <person name="Okamura Y."/>
            <person name="Kirsch R."/>
            <person name="Pauchet Y."/>
        </authorList>
    </citation>
    <scope>NUCLEOTIDE SEQUENCE [LARGE SCALE GENOMIC DNA]</scope>
    <source>
        <strain evidence="5">EAD_L_NR</strain>
    </source>
</reference>
<dbReference type="AlphaFoldDB" id="A0AAV8VU71"/>
<comment type="subcellular location">
    <subcellularLocation>
        <location evidence="1">Nucleus</location>
    </subcellularLocation>
</comment>
<dbReference type="InterPro" id="IPR007889">
    <property type="entry name" value="HTH_Psq"/>
</dbReference>
<accession>A0AAV8VU71</accession>
<dbReference type="Pfam" id="PF05225">
    <property type="entry name" value="HTH_psq"/>
    <property type="match status" value="1"/>
</dbReference>
<feature type="domain" description="HTH CENPB-type" evidence="4">
    <location>
        <begin position="109"/>
        <end position="185"/>
    </location>
</feature>
<evidence type="ECO:0000313" key="5">
    <source>
        <dbReference type="EMBL" id="KAJ8917912.1"/>
    </source>
</evidence>
<keyword evidence="6" id="KW-1185">Reference proteome</keyword>
<sequence length="259" mass="30255">MNATRYTSTVERGYLEKKGNLEQNFTFYLFYDMWQHPIINGCFDTISLKMPRRHKKKIPSKPYANYTEENLQKAISDIKSKTLTLRQASNKYKISLGTLSRKCNNKNMKKVGRPTVLSETEERHIAEGLLIAAEWGFPLSTRDLQEVIHSYLEKLGRQEIRFKENYPGKDWVSYFQERHPQLTNRLAENIKRNRANVSHEMISEYFNNLEQTLNNVPPNAIINYDETNLCDDPGRSKVLVRRGTKHPERCLDSSKSPLP</sequence>
<evidence type="ECO:0000256" key="3">
    <source>
        <dbReference type="ARBA" id="ARBA00023242"/>
    </source>
</evidence>
<evidence type="ECO:0000256" key="1">
    <source>
        <dbReference type="ARBA" id="ARBA00004123"/>
    </source>
</evidence>
<dbReference type="InterPro" id="IPR006600">
    <property type="entry name" value="HTH_CenpB_DNA-bd_dom"/>
</dbReference>
<evidence type="ECO:0000256" key="2">
    <source>
        <dbReference type="ARBA" id="ARBA00023125"/>
    </source>
</evidence>
<dbReference type="Gene3D" id="1.10.10.60">
    <property type="entry name" value="Homeodomain-like"/>
    <property type="match status" value="1"/>
</dbReference>
<dbReference type="GO" id="GO:0005634">
    <property type="term" value="C:nucleus"/>
    <property type="evidence" value="ECO:0007669"/>
    <property type="project" value="UniProtKB-SubCell"/>
</dbReference>